<dbReference type="OrthoDB" id="6307329at2"/>
<dbReference type="EMBL" id="FOFB01000016">
    <property type="protein sequence ID" value="SEQ81063.1"/>
    <property type="molecule type" value="Genomic_DNA"/>
</dbReference>
<dbReference type="InterPro" id="IPR029044">
    <property type="entry name" value="Nucleotide-diphossugar_trans"/>
</dbReference>
<dbReference type="RefSeq" id="WP_090169869.1">
    <property type="nucleotide sequence ID" value="NZ_FOFB01000016.1"/>
</dbReference>
<dbReference type="GO" id="GO:0016757">
    <property type="term" value="F:glycosyltransferase activity"/>
    <property type="evidence" value="ECO:0007669"/>
    <property type="project" value="UniProtKB-KW"/>
</dbReference>
<dbReference type="STRING" id="478744.SAMN05444359_11662"/>
<keyword evidence="4" id="KW-1133">Transmembrane helix</keyword>
<reference evidence="7" key="1">
    <citation type="submission" date="2016-10" db="EMBL/GenBank/DDBJ databases">
        <authorList>
            <person name="Varghese N."/>
            <person name="Submissions S."/>
        </authorList>
    </citation>
    <scope>NUCLEOTIDE SEQUENCE [LARGE SCALE GENOMIC DNA]</scope>
    <source>
        <strain evidence="7">DSM 24740</strain>
    </source>
</reference>
<dbReference type="PANTHER" id="PTHR43179:SF12">
    <property type="entry name" value="GALACTOFURANOSYLTRANSFERASE GLFT2"/>
    <property type="match status" value="1"/>
</dbReference>
<evidence type="ECO:0000313" key="7">
    <source>
        <dbReference type="Proteomes" id="UP000199021"/>
    </source>
</evidence>
<accession>A0A1H9J2K8</accession>
<dbReference type="InterPro" id="IPR001173">
    <property type="entry name" value="Glyco_trans_2-like"/>
</dbReference>
<keyword evidence="2" id="KW-0328">Glycosyltransferase</keyword>
<evidence type="ECO:0000256" key="2">
    <source>
        <dbReference type="ARBA" id="ARBA00022676"/>
    </source>
</evidence>
<sequence length="303" mass="35212">MKLSVVVTTFKRPDLLSQCLEGLTKQTANKSDYEVIVIDNAGDAESERMVKERGFKYVYEKKTGHSYARNRGLQESKAPWVLYFDDDTIIPEKTIKDYISFLPKIKGAAFGGRFTHWYECPPPKWLQLLRGDGSRPGANVAFGVLGEEEYLIGCFFGVRKEVALKIGAFDPKFGMKGFEVGWADETELQYRMRKAGHSIYYAPEICIEHLLQPWKCSVVGQVRFAYSHGKNCWLPNQRVSFSFFSLVKYFSITTFITIPVTLGRWIFRHREWYWQNAFLIVMTKYAYFLGRFTNHWTIKTRSN</sequence>
<dbReference type="AlphaFoldDB" id="A0A1H9J2K8"/>
<evidence type="ECO:0000256" key="3">
    <source>
        <dbReference type="ARBA" id="ARBA00022679"/>
    </source>
</evidence>
<dbReference type="PANTHER" id="PTHR43179">
    <property type="entry name" value="RHAMNOSYLTRANSFERASE WBBL"/>
    <property type="match status" value="1"/>
</dbReference>
<feature type="transmembrane region" description="Helical" evidence="4">
    <location>
        <begin position="246"/>
        <end position="267"/>
    </location>
</feature>
<feature type="domain" description="Glycosyltransferase 2-like" evidence="5">
    <location>
        <begin position="4"/>
        <end position="164"/>
    </location>
</feature>
<evidence type="ECO:0000256" key="4">
    <source>
        <dbReference type="SAM" id="Phobius"/>
    </source>
</evidence>
<keyword evidence="3 6" id="KW-0808">Transferase</keyword>
<protein>
    <submittedName>
        <fullName evidence="6">Glycosyltransferase, GT2 family</fullName>
    </submittedName>
</protein>
<evidence type="ECO:0000259" key="5">
    <source>
        <dbReference type="Pfam" id="PF00535"/>
    </source>
</evidence>
<gene>
    <name evidence="6" type="ORF">SAMN05444359_11662</name>
</gene>
<dbReference type="InParanoid" id="A0A1H9J2K8"/>
<keyword evidence="4" id="KW-0812">Transmembrane</keyword>
<keyword evidence="7" id="KW-1185">Reference proteome</keyword>
<feature type="transmembrane region" description="Helical" evidence="4">
    <location>
        <begin position="273"/>
        <end position="292"/>
    </location>
</feature>
<name>A0A1H9J2K8_9BACT</name>
<comment type="similarity">
    <text evidence="1">Belongs to the glycosyltransferase 2 family.</text>
</comment>
<dbReference type="Pfam" id="PF00535">
    <property type="entry name" value="Glycos_transf_2"/>
    <property type="match status" value="1"/>
</dbReference>
<evidence type="ECO:0000256" key="1">
    <source>
        <dbReference type="ARBA" id="ARBA00006739"/>
    </source>
</evidence>
<dbReference type="Gene3D" id="3.90.550.10">
    <property type="entry name" value="Spore Coat Polysaccharide Biosynthesis Protein SpsA, Chain A"/>
    <property type="match status" value="1"/>
</dbReference>
<keyword evidence="4" id="KW-0472">Membrane</keyword>
<proteinExistence type="inferred from homology"/>
<dbReference type="SUPFAM" id="SSF53448">
    <property type="entry name" value="Nucleotide-diphospho-sugar transferases"/>
    <property type="match status" value="1"/>
</dbReference>
<dbReference type="Proteomes" id="UP000199021">
    <property type="component" value="Unassembled WGS sequence"/>
</dbReference>
<organism evidence="6 7">
    <name type="scientific">Neolewinella agarilytica</name>
    <dbReference type="NCBI Taxonomy" id="478744"/>
    <lineage>
        <taxon>Bacteria</taxon>
        <taxon>Pseudomonadati</taxon>
        <taxon>Bacteroidota</taxon>
        <taxon>Saprospiria</taxon>
        <taxon>Saprospirales</taxon>
        <taxon>Lewinellaceae</taxon>
        <taxon>Neolewinella</taxon>
    </lineage>
</organism>
<evidence type="ECO:0000313" key="6">
    <source>
        <dbReference type="EMBL" id="SEQ81063.1"/>
    </source>
</evidence>